<evidence type="ECO:0000313" key="1">
    <source>
        <dbReference type="EMBL" id="GJE95375.1"/>
    </source>
</evidence>
<accession>A0A9P3GHY3</accession>
<sequence>MLHISHYVQGYDRTQSLLETCSGPSNPKLTGRLVQYEKSQAPTHKTGHTHTFIVLPYSYLGRLVLRQYRSTQCENDSGAHEKFAPSARLLQSNVIIVQVAVEDLSPSSANVMKISHDPIETGPLNIQEVGLRLPLSQVVVCLKKAYALTRHLETESWWSTAARATVDPE</sequence>
<comment type="caution">
    <text evidence="1">The sequence shown here is derived from an EMBL/GenBank/DDBJ whole genome shotgun (WGS) entry which is preliminary data.</text>
</comment>
<dbReference type="EMBL" id="BPQB01000048">
    <property type="protein sequence ID" value="GJE95375.1"/>
    <property type="molecule type" value="Genomic_DNA"/>
</dbReference>
<dbReference type="AlphaFoldDB" id="A0A9P3GHY3"/>
<name>A0A9P3GHY3_9APHY</name>
<proteinExistence type="predicted"/>
<gene>
    <name evidence="1" type="ORF">PsYK624_115590</name>
</gene>
<dbReference type="Proteomes" id="UP000703269">
    <property type="component" value="Unassembled WGS sequence"/>
</dbReference>
<reference evidence="1 2" key="1">
    <citation type="submission" date="2021-08" db="EMBL/GenBank/DDBJ databases">
        <title>Draft Genome Sequence of Phanerochaete sordida strain YK-624.</title>
        <authorList>
            <person name="Mori T."/>
            <person name="Dohra H."/>
            <person name="Suzuki T."/>
            <person name="Kawagishi H."/>
            <person name="Hirai H."/>
        </authorList>
    </citation>
    <scope>NUCLEOTIDE SEQUENCE [LARGE SCALE GENOMIC DNA]</scope>
    <source>
        <strain evidence="1 2">YK-624</strain>
    </source>
</reference>
<protein>
    <submittedName>
        <fullName evidence="1">Uncharacterized protein</fullName>
    </submittedName>
</protein>
<evidence type="ECO:0000313" key="2">
    <source>
        <dbReference type="Proteomes" id="UP000703269"/>
    </source>
</evidence>
<organism evidence="1 2">
    <name type="scientific">Phanerochaete sordida</name>
    <dbReference type="NCBI Taxonomy" id="48140"/>
    <lineage>
        <taxon>Eukaryota</taxon>
        <taxon>Fungi</taxon>
        <taxon>Dikarya</taxon>
        <taxon>Basidiomycota</taxon>
        <taxon>Agaricomycotina</taxon>
        <taxon>Agaricomycetes</taxon>
        <taxon>Polyporales</taxon>
        <taxon>Phanerochaetaceae</taxon>
        <taxon>Phanerochaete</taxon>
    </lineage>
</organism>
<keyword evidence="2" id="KW-1185">Reference proteome</keyword>